<organism evidence="1 2">
    <name type="scientific">Paenibacillus agricola</name>
    <dbReference type="NCBI Taxonomy" id="2716264"/>
    <lineage>
        <taxon>Bacteria</taxon>
        <taxon>Bacillati</taxon>
        <taxon>Bacillota</taxon>
        <taxon>Bacilli</taxon>
        <taxon>Bacillales</taxon>
        <taxon>Paenibacillaceae</taxon>
        <taxon>Paenibacillus</taxon>
    </lineage>
</organism>
<comment type="caution">
    <text evidence="1">The sequence shown here is derived from an EMBL/GenBank/DDBJ whole genome shotgun (WGS) entry which is preliminary data.</text>
</comment>
<gene>
    <name evidence="1" type="ORF">G9U52_15130</name>
</gene>
<evidence type="ECO:0000313" key="1">
    <source>
        <dbReference type="EMBL" id="NHN31171.1"/>
    </source>
</evidence>
<dbReference type="RefSeq" id="WP_166150958.1">
    <property type="nucleotide sequence ID" value="NZ_JAAOIW010000005.1"/>
</dbReference>
<evidence type="ECO:0000313" key="2">
    <source>
        <dbReference type="Proteomes" id="UP001165962"/>
    </source>
</evidence>
<accession>A0ABX0J733</accession>
<sequence length="496" mass="53940">MTKLNGVNVIIPAIATISYNGVNYVQSEEAAVKGDIIRIADDEGASDLTDGAYYEVNRVDSAGDPQITDDDGDNYDTARLDEDFVVFKRPETESPTEPSAAPTSIPTSLTTTLPSDYVIHAGSVYTKESRKANVGETVIIIANMTHHAFEVGSTTVIQELFRGNERVRGEDRANGWLSDKCYAVITPAESITLGGTVYNVEKRKAAVGDVILAIGSSGDGRYVAGDIGRTTDSHGIPDVTWNNGKENAISESRYVVLVPVVSAQQVSYVEVKRKANVGERIRIVNPTMSMNMYDKGSEFTVKRVDSDRTGDLRVDIGGNERLIVYLEYVVLEPAKIAAEPAEPERLKVGEYARVLTAEKDVVKGAIVRIEEDDRDSVPFKGRDISGTNEWDWFRPTQIERVSPAEVEAVRKQAEKSALKVAELAKWSAIGRKVGEIKAGDMVRVLNPLGSSLEIGEITTVVTPDGTDSPDVRHKGGGTRYAEVELIAPVESLFSAK</sequence>
<dbReference type="Proteomes" id="UP001165962">
    <property type="component" value="Unassembled WGS sequence"/>
</dbReference>
<dbReference type="EMBL" id="JAAOIW010000005">
    <property type="protein sequence ID" value="NHN31171.1"/>
    <property type="molecule type" value="Genomic_DNA"/>
</dbReference>
<protein>
    <submittedName>
        <fullName evidence="1">Uncharacterized protein</fullName>
    </submittedName>
</protein>
<reference evidence="1" key="1">
    <citation type="submission" date="2020-03" db="EMBL/GenBank/DDBJ databases">
        <title>Draft sequencing of Paenibacilllus sp. S3N08.</title>
        <authorList>
            <person name="Kim D.-U."/>
        </authorList>
    </citation>
    <scope>NUCLEOTIDE SEQUENCE</scope>
    <source>
        <strain evidence="1">S3N08</strain>
    </source>
</reference>
<name>A0ABX0J733_9BACL</name>
<proteinExistence type="predicted"/>
<keyword evidence="2" id="KW-1185">Reference proteome</keyword>